<protein>
    <submittedName>
        <fullName evidence="8">Cell cycle checkpoint protein RAD1</fullName>
    </submittedName>
</protein>
<keyword evidence="3" id="KW-0227">DNA damage</keyword>
<dbReference type="AlphaFoldDB" id="A0A0N4XZA7"/>
<evidence type="ECO:0000313" key="7">
    <source>
        <dbReference type="Proteomes" id="UP000271162"/>
    </source>
</evidence>
<reference evidence="6 7" key="2">
    <citation type="submission" date="2018-11" db="EMBL/GenBank/DDBJ databases">
        <authorList>
            <consortium name="Pathogen Informatics"/>
        </authorList>
    </citation>
    <scope>NUCLEOTIDE SEQUENCE [LARGE SCALE GENOMIC DNA]</scope>
</reference>
<dbReference type="GO" id="GO:0000077">
    <property type="term" value="P:DNA damage checkpoint signaling"/>
    <property type="evidence" value="ECO:0007669"/>
    <property type="project" value="InterPro"/>
</dbReference>
<evidence type="ECO:0000256" key="1">
    <source>
        <dbReference type="ARBA" id="ARBA00004123"/>
    </source>
</evidence>
<evidence type="ECO:0000256" key="2">
    <source>
        <dbReference type="ARBA" id="ARBA00010991"/>
    </source>
</evidence>
<comment type="similarity">
    <text evidence="2">Belongs to the rad1 family.</text>
</comment>
<sequence>MQMAAGDSRTDQLHVLELKNVHVRDLASIVKAISFRENGTFQATPQGMRILVDDHHCQQAIAYLSSDLFSSFKLRDRSVHFRVPLNIVSECVGMHTGPGATLKLTYDGPGEPVKLVLEEDGIVVDMNIQTLITEEILDFEFDTDDLTFQVIMKAYMLKEAVRELDTSSSTVTLSVSSEEISLTTTGEIGKVVTRFPRSSEQVERLECAEPVVHQYPVSLIRQMSAAFAIATKVSIRCDSRGVLSVQFMVEQAEKKQVYLEFYVSFKLSYFEW</sequence>
<dbReference type="EMBL" id="UYSL01020013">
    <property type="protein sequence ID" value="VDL72085.1"/>
    <property type="molecule type" value="Genomic_DNA"/>
</dbReference>
<keyword evidence="4" id="KW-0234">DNA repair</keyword>
<comment type="subcellular location">
    <subcellularLocation>
        <location evidence="1">Nucleus</location>
    </subcellularLocation>
</comment>
<dbReference type="InterPro" id="IPR046938">
    <property type="entry name" value="DNA_clamp_sf"/>
</dbReference>
<evidence type="ECO:0000256" key="3">
    <source>
        <dbReference type="ARBA" id="ARBA00022763"/>
    </source>
</evidence>
<dbReference type="OMA" id="WSQAYKF"/>
<evidence type="ECO:0000256" key="5">
    <source>
        <dbReference type="ARBA" id="ARBA00023242"/>
    </source>
</evidence>
<dbReference type="SUPFAM" id="SSF55979">
    <property type="entry name" value="DNA clamp"/>
    <property type="match status" value="1"/>
</dbReference>
<dbReference type="STRING" id="27835.A0A0N4XZA7"/>
<dbReference type="Gene3D" id="3.70.10.10">
    <property type="match status" value="1"/>
</dbReference>
<dbReference type="WBParaSite" id="NBR_0000849501-mRNA-1">
    <property type="protein sequence ID" value="NBR_0000849501-mRNA-1"/>
    <property type="gene ID" value="NBR_0000849501"/>
</dbReference>
<dbReference type="Pfam" id="PF02144">
    <property type="entry name" value="Rad1"/>
    <property type="match status" value="1"/>
</dbReference>
<evidence type="ECO:0000313" key="8">
    <source>
        <dbReference type="WBParaSite" id="NBR_0000849501-mRNA-1"/>
    </source>
</evidence>
<dbReference type="InterPro" id="IPR003011">
    <property type="entry name" value="Cell_cycle_checkpoint_Rad1"/>
</dbReference>
<keyword evidence="7" id="KW-1185">Reference proteome</keyword>
<accession>A0A0N4XZA7</accession>
<proteinExistence type="inferred from homology"/>
<evidence type="ECO:0000256" key="4">
    <source>
        <dbReference type="ARBA" id="ARBA00023204"/>
    </source>
</evidence>
<organism evidence="8">
    <name type="scientific">Nippostrongylus brasiliensis</name>
    <name type="common">Rat hookworm</name>
    <dbReference type="NCBI Taxonomy" id="27835"/>
    <lineage>
        <taxon>Eukaryota</taxon>
        <taxon>Metazoa</taxon>
        <taxon>Ecdysozoa</taxon>
        <taxon>Nematoda</taxon>
        <taxon>Chromadorea</taxon>
        <taxon>Rhabditida</taxon>
        <taxon>Rhabditina</taxon>
        <taxon>Rhabditomorpha</taxon>
        <taxon>Strongyloidea</taxon>
        <taxon>Heligmosomidae</taxon>
        <taxon>Nippostrongylus</taxon>
    </lineage>
</organism>
<gene>
    <name evidence="6" type="ORF">NBR_LOCUS8496</name>
</gene>
<dbReference type="GO" id="GO:0030896">
    <property type="term" value="C:checkpoint clamp complex"/>
    <property type="evidence" value="ECO:0007669"/>
    <property type="project" value="TreeGrafter"/>
</dbReference>
<dbReference type="GO" id="GO:0006281">
    <property type="term" value="P:DNA repair"/>
    <property type="evidence" value="ECO:0007669"/>
    <property type="project" value="UniProtKB-KW"/>
</dbReference>
<dbReference type="PRINTS" id="PR01245">
    <property type="entry name" value="RAD1REC1"/>
</dbReference>
<reference evidence="8" key="1">
    <citation type="submission" date="2017-02" db="UniProtKB">
        <authorList>
            <consortium name="WormBaseParasite"/>
        </authorList>
    </citation>
    <scope>IDENTIFICATION</scope>
</reference>
<dbReference type="PANTHER" id="PTHR10870:SF0">
    <property type="entry name" value="CELL CYCLE CHECKPOINT PROTEIN RAD1"/>
    <property type="match status" value="1"/>
</dbReference>
<dbReference type="Proteomes" id="UP000271162">
    <property type="component" value="Unassembled WGS sequence"/>
</dbReference>
<dbReference type="PANTHER" id="PTHR10870">
    <property type="entry name" value="CELL CYCLE CHECKPOINT PROTEIN RAD1"/>
    <property type="match status" value="1"/>
</dbReference>
<keyword evidence="5" id="KW-0539">Nucleus</keyword>
<name>A0A0N4XZA7_NIPBR</name>
<dbReference type="CDD" id="cd00577">
    <property type="entry name" value="PCNA"/>
    <property type="match status" value="1"/>
</dbReference>
<dbReference type="PRINTS" id="PR01246">
    <property type="entry name" value="RAD1REPAIR"/>
</dbReference>
<dbReference type="InterPro" id="IPR003021">
    <property type="entry name" value="Rad1_Rec1_Rad17"/>
</dbReference>
<evidence type="ECO:0000313" key="6">
    <source>
        <dbReference type="EMBL" id="VDL72085.1"/>
    </source>
</evidence>